<sequence>MSVGNISIKSRKPEDAVHEGWLLKRGEHIKNWRPRYFVLFRDGALFGFKAKPDPNQPYPEPLNDFTVKDVQLMKVDRPKPNTFLVRGLQWTTIIERMFNADSAESREAWINAIKTLDDFEFLKVLGKGTFGKVILCKEKRTRKLYAIKILKKEVIIQKDEVAHTLTENRVLQRCKHPFLTVSSVSNFIFSFLLFLFSFLHLFIVFFG</sequence>
<evidence type="ECO:0000313" key="13">
    <source>
        <dbReference type="Proteomes" id="UP000887564"/>
    </source>
</evidence>
<comment type="catalytic activity">
    <reaction evidence="7">
        <text>L-threonyl-[protein] + ATP = O-phospho-L-threonyl-[protein] + ADP + H(+)</text>
        <dbReference type="Rhea" id="RHEA:46608"/>
        <dbReference type="Rhea" id="RHEA-COMP:11060"/>
        <dbReference type="Rhea" id="RHEA-COMP:11605"/>
        <dbReference type="ChEBI" id="CHEBI:15378"/>
        <dbReference type="ChEBI" id="CHEBI:30013"/>
        <dbReference type="ChEBI" id="CHEBI:30616"/>
        <dbReference type="ChEBI" id="CHEBI:61977"/>
        <dbReference type="ChEBI" id="CHEBI:456216"/>
        <dbReference type="EC" id="2.7.11.1"/>
    </reaction>
</comment>
<evidence type="ECO:0000256" key="8">
    <source>
        <dbReference type="ARBA" id="ARBA00048679"/>
    </source>
</evidence>
<evidence type="ECO:0000256" key="9">
    <source>
        <dbReference type="PROSITE-ProRule" id="PRU10141"/>
    </source>
</evidence>
<name>A0A914S6R7_PAREQ</name>
<dbReference type="InterPro" id="IPR001849">
    <property type="entry name" value="PH_domain"/>
</dbReference>
<dbReference type="CDD" id="cd01241">
    <property type="entry name" value="PH_PKB"/>
    <property type="match status" value="1"/>
</dbReference>
<dbReference type="Gene3D" id="2.30.29.30">
    <property type="entry name" value="Pleckstrin-homology domain (PH domain)/Phosphotyrosine-binding domain (PTB)"/>
    <property type="match status" value="1"/>
</dbReference>
<evidence type="ECO:0000256" key="2">
    <source>
        <dbReference type="ARBA" id="ARBA00022527"/>
    </source>
</evidence>
<dbReference type="InterPro" id="IPR050236">
    <property type="entry name" value="Ser_Thr_kinase_AGC"/>
</dbReference>
<dbReference type="Proteomes" id="UP000887564">
    <property type="component" value="Unplaced"/>
</dbReference>
<keyword evidence="3" id="KW-0808">Transferase</keyword>
<keyword evidence="10" id="KW-1133">Transmembrane helix</keyword>
<dbReference type="SUPFAM" id="SSF50729">
    <property type="entry name" value="PH domain-like"/>
    <property type="match status" value="1"/>
</dbReference>
<dbReference type="Pfam" id="PF00069">
    <property type="entry name" value="Pkinase"/>
    <property type="match status" value="1"/>
</dbReference>
<dbReference type="FunFam" id="2.30.29.30:FF:000404">
    <property type="entry name" value="Non-specific serine/threonine protein kinase"/>
    <property type="match status" value="1"/>
</dbReference>
<keyword evidence="4 9" id="KW-0547">Nucleotide-binding</keyword>
<dbReference type="AlphaFoldDB" id="A0A914S6R7"/>
<evidence type="ECO:0000259" key="11">
    <source>
        <dbReference type="PROSITE" id="PS50003"/>
    </source>
</evidence>
<comment type="catalytic activity">
    <reaction evidence="8">
        <text>L-seryl-[protein] + ATP = O-phospho-L-seryl-[protein] + ADP + H(+)</text>
        <dbReference type="Rhea" id="RHEA:17989"/>
        <dbReference type="Rhea" id="RHEA-COMP:9863"/>
        <dbReference type="Rhea" id="RHEA-COMP:11604"/>
        <dbReference type="ChEBI" id="CHEBI:15378"/>
        <dbReference type="ChEBI" id="CHEBI:29999"/>
        <dbReference type="ChEBI" id="CHEBI:30616"/>
        <dbReference type="ChEBI" id="CHEBI:83421"/>
        <dbReference type="ChEBI" id="CHEBI:456216"/>
        <dbReference type="EC" id="2.7.11.1"/>
    </reaction>
</comment>
<protein>
    <recommendedName>
        <fullName evidence="1">non-specific serine/threonine protein kinase</fullName>
        <ecNumber evidence="1">2.7.11.1</ecNumber>
    </recommendedName>
</protein>
<dbReference type="Pfam" id="PF00169">
    <property type="entry name" value="PH"/>
    <property type="match status" value="1"/>
</dbReference>
<evidence type="ECO:0000256" key="3">
    <source>
        <dbReference type="ARBA" id="ARBA00022679"/>
    </source>
</evidence>
<dbReference type="SUPFAM" id="SSF56112">
    <property type="entry name" value="Protein kinase-like (PK-like)"/>
    <property type="match status" value="1"/>
</dbReference>
<dbReference type="InterPro" id="IPR039026">
    <property type="entry name" value="PH_PKB"/>
</dbReference>
<dbReference type="PROSITE" id="PS50011">
    <property type="entry name" value="PROTEIN_KINASE_DOM"/>
    <property type="match status" value="1"/>
</dbReference>
<dbReference type="SMART" id="SM00233">
    <property type="entry name" value="PH"/>
    <property type="match status" value="1"/>
</dbReference>
<feature type="transmembrane region" description="Helical" evidence="10">
    <location>
        <begin position="187"/>
        <end position="206"/>
    </location>
</feature>
<keyword evidence="2" id="KW-0723">Serine/threonine-protein kinase</keyword>
<proteinExistence type="predicted"/>
<dbReference type="FunFam" id="3.30.200.20:FF:000103">
    <property type="entry name" value="Protein kinase C"/>
    <property type="match status" value="1"/>
</dbReference>
<dbReference type="GO" id="GO:0004674">
    <property type="term" value="F:protein serine/threonine kinase activity"/>
    <property type="evidence" value="ECO:0007669"/>
    <property type="project" value="UniProtKB-KW"/>
</dbReference>
<keyword evidence="10" id="KW-0472">Membrane</keyword>
<evidence type="ECO:0000256" key="4">
    <source>
        <dbReference type="ARBA" id="ARBA00022741"/>
    </source>
</evidence>
<evidence type="ECO:0000256" key="7">
    <source>
        <dbReference type="ARBA" id="ARBA00047899"/>
    </source>
</evidence>
<dbReference type="InterPro" id="IPR000719">
    <property type="entry name" value="Prot_kinase_dom"/>
</dbReference>
<keyword evidence="13" id="KW-1185">Reference proteome</keyword>
<feature type="domain" description="PH" evidence="11">
    <location>
        <begin position="15"/>
        <end position="118"/>
    </location>
</feature>
<evidence type="ECO:0000256" key="1">
    <source>
        <dbReference type="ARBA" id="ARBA00012513"/>
    </source>
</evidence>
<evidence type="ECO:0000256" key="5">
    <source>
        <dbReference type="ARBA" id="ARBA00022777"/>
    </source>
</evidence>
<dbReference type="GO" id="GO:0032869">
    <property type="term" value="P:cellular response to insulin stimulus"/>
    <property type="evidence" value="ECO:0007669"/>
    <property type="project" value="UniProtKB-ARBA"/>
</dbReference>
<feature type="domain" description="Protein kinase" evidence="12">
    <location>
        <begin position="119"/>
        <end position="207"/>
    </location>
</feature>
<dbReference type="InterPro" id="IPR011009">
    <property type="entry name" value="Kinase-like_dom_sf"/>
</dbReference>
<dbReference type="GO" id="GO:0005524">
    <property type="term" value="F:ATP binding"/>
    <property type="evidence" value="ECO:0007669"/>
    <property type="project" value="UniProtKB-UniRule"/>
</dbReference>
<dbReference type="WBParaSite" id="PEQ_0000990101-mRNA-1">
    <property type="protein sequence ID" value="PEQ_0000990101-mRNA-1"/>
    <property type="gene ID" value="PEQ_0000990101"/>
</dbReference>
<reference evidence="14" key="1">
    <citation type="submission" date="2022-11" db="UniProtKB">
        <authorList>
            <consortium name="WormBaseParasite"/>
        </authorList>
    </citation>
    <scope>IDENTIFICATION</scope>
</reference>
<dbReference type="PROSITE" id="PS00107">
    <property type="entry name" value="PROTEIN_KINASE_ATP"/>
    <property type="match status" value="1"/>
</dbReference>
<evidence type="ECO:0000256" key="10">
    <source>
        <dbReference type="SAM" id="Phobius"/>
    </source>
</evidence>
<accession>A0A914S6R7</accession>
<dbReference type="GO" id="GO:0035556">
    <property type="term" value="P:intracellular signal transduction"/>
    <property type="evidence" value="ECO:0007669"/>
    <property type="project" value="TreeGrafter"/>
</dbReference>
<keyword evidence="5" id="KW-0418">Kinase</keyword>
<dbReference type="EC" id="2.7.11.1" evidence="1"/>
<dbReference type="InterPro" id="IPR011993">
    <property type="entry name" value="PH-like_dom_sf"/>
</dbReference>
<keyword evidence="6 9" id="KW-0067">ATP-binding</keyword>
<dbReference type="PROSITE" id="PS50003">
    <property type="entry name" value="PH_DOMAIN"/>
    <property type="match status" value="1"/>
</dbReference>
<evidence type="ECO:0000259" key="12">
    <source>
        <dbReference type="PROSITE" id="PS50011"/>
    </source>
</evidence>
<keyword evidence="10" id="KW-0812">Transmembrane</keyword>
<organism evidence="13 14">
    <name type="scientific">Parascaris equorum</name>
    <name type="common">Equine roundworm</name>
    <dbReference type="NCBI Taxonomy" id="6256"/>
    <lineage>
        <taxon>Eukaryota</taxon>
        <taxon>Metazoa</taxon>
        <taxon>Ecdysozoa</taxon>
        <taxon>Nematoda</taxon>
        <taxon>Chromadorea</taxon>
        <taxon>Rhabditida</taxon>
        <taxon>Spirurina</taxon>
        <taxon>Ascaridomorpha</taxon>
        <taxon>Ascaridoidea</taxon>
        <taxon>Ascarididae</taxon>
        <taxon>Parascaris</taxon>
    </lineage>
</organism>
<dbReference type="Gene3D" id="3.30.200.20">
    <property type="entry name" value="Phosphorylase Kinase, domain 1"/>
    <property type="match status" value="1"/>
</dbReference>
<dbReference type="PANTHER" id="PTHR24356:SF407">
    <property type="entry name" value="RAC SERINE_THREONINE-PROTEIN KINASE"/>
    <property type="match status" value="1"/>
</dbReference>
<feature type="binding site" evidence="9">
    <location>
        <position position="148"/>
    </location>
    <ligand>
        <name>ATP</name>
        <dbReference type="ChEBI" id="CHEBI:30616"/>
    </ligand>
</feature>
<evidence type="ECO:0000313" key="14">
    <source>
        <dbReference type="WBParaSite" id="PEQ_0000990101-mRNA-1"/>
    </source>
</evidence>
<dbReference type="PANTHER" id="PTHR24356">
    <property type="entry name" value="SERINE/THREONINE-PROTEIN KINASE"/>
    <property type="match status" value="1"/>
</dbReference>
<evidence type="ECO:0000256" key="6">
    <source>
        <dbReference type="ARBA" id="ARBA00022840"/>
    </source>
</evidence>
<dbReference type="InterPro" id="IPR017441">
    <property type="entry name" value="Protein_kinase_ATP_BS"/>
</dbReference>